<evidence type="ECO:0000313" key="3">
    <source>
        <dbReference type="Proteomes" id="UP000692954"/>
    </source>
</evidence>
<dbReference type="OrthoDB" id="310324at2759"/>
<feature type="coiled-coil region" evidence="1">
    <location>
        <begin position="143"/>
        <end position="170"/>
    </location>
</feature>
<name>A0A8S1PQY7_9CILI</name>
<proteinExistence type="predicted"/>
<reference evidence="2" key="1">
    <citation type="submission" date="2021-01" db="EMBL/GenBank/DDBJ databases">
        <authorList>
            <consortium name="Genoscope - CEA"/>
            <person name="William W."/>
        </authorList>
    </citation>
    <scope>NUCLEOTIDE SEQUENCE</scope>
</reference>
<dbReference type="Proteomes" id="UP000692954">
    <property type="component" value="Unassembled WGS sequence"/>
</dbReference>
<gene>
    <name evidence="2" type="ORF">PSON_ATCC_30995.1.T0840131</name>
</gene>
<comment type="caution">
    <text evidence="2">The sequence shown here is derived from an EMBL/GenBank/DDBJ whole genome shotgun (WGS) entry which is preliminary data.</text>
</comment>
<protein>
    <submittedName>
        <fullName evidence="2">Uncharacterized protein</fullName>
    </submittedName>
</protein>
<sequence>MSEYLVEDLEWLIKDRMNVNKQSNRSLNEIKEKILYYNKGYIQYSNEEPQQRINQGQDDTTVNIENSVWQYGYPIKKAGVRITNIIKNQVQIGWTDFQKNEFKFSFQFKMKDKINYNPCIEKQKKDKEKKKQQPLRELNWVFLVRSESQIQQIKYRIQEQQELKIEKEKQKRCDDFISKFDSVEIEIYDSETLDKQLKEYNIEDMYFGYIFEKLKNPTFQNIVAADLMARSYYRYLTKQSDYQINKLQKIKAILQNNFKKQVENNPNLQQNNTEFYDVQQIEKTQYNFQRLEKAYISHILLLNSLMYHLKFSINLNVDSLLKAQSFFECLEFSSIRNQTNGSSMGNGKQLNFKIFQQQVKDYIDSENNDISKLQQFKKYCLELFGEPKRNHYYAKLLVDCFKKTKNLKQLQRAIEIYQKYLSNQHPLYKEALKLKDQKPEQIQYNLNINQNRQIQDSLHQTKQLNVENTLNQLSLISFHDTSVYIMRNLNSQNQQDNQISEATQMQIILFSDSQQNQPHPINQSHPINQIKLSQTENKRLQEILKQSQSSDSYLFQQAQVNAQNDKLSAAILSINQIVNKDKRVLKLGFKLEKELKDKKQSSYATKLFQYYLINGYQELIDLQWIGEILEHTFQIYIEKQDSSLNDQLLKKSQKPIIKQL</sequence>
<dbReference type="EMBL" id="CAJJDN010000084">
    <property type="protein sequence ID" value="CAD8105392.1"/>
    <property type="molecule type" value="Genomic_DNA"/>
</dbReference>
<accession>A0A8S1PQY7</accession>
<evidence type="ECO:0000256" key="1">
    <source>
        <dbReference type="SAM" id="Coils"/>
    </source>
</evidence>
<evidence type="ECO:0000313" key="2">
    <source>
        <dbReference type="EMBL" id="CAD8105392.1"/>
    </source>
</evidence>
<dbReference type="AlphaFoldDB" id="A0A8S1PQY7"/>
<organism evidence="2 3">
    <name type="scientific">Paramecium sonneborni</name>
    <dbReference type="NCBI Taxonomy" id="65129"/>
    <lineage>
        <taxon>Eukaryota</taxon>
        <taxon>Sar</taxon>
        <taxon>Alveolata</taxon>
        <taxon>Ciliophora</taxon>
        <taxon>Intramacronucleata</taxon>
        <taxon>Oligohymenophorea</taxon>
        <taxon>Peniculida</taxon>
        <taxon>Parameciidae</taxon>
        <taxon>Paramecium</taxon>
    </lineage>
</organism>
<keyword evidence="3" id="KW-1185">Reference proteome</keyword>
<keyword evidence="1" id="KW-0175">Coiled coil</keyword>